<dbReference type="Proteomes" id="UP000032142">
    <property type="component" value="Unassembled WGS sequence"/>
</dbReference>
<dbReference type="AlphaFoldDB" id="A0A0B0NWA5"/>
<protein>
    <submittedName>
        <fullName evidence="1">Uncharacterized protein</fullName>
    </submittedName>
</protein>
<dbReference type="EMBL" id="KN403515">
    <property type="protein sequence ID" value="KHG15346.1"/>
    <property type="molecule type" value="Genomic_DNA"/>
</dbReference>
<evidence type="ECO:0000313" key="1">
    <source>
        <dbReference type="EMBL" id="KHG15346.1"/>
    </source>
</evidence>
<sequence length="30" mass="3625">MINMNHITCHIQNESNITISQHIWLNQYDI</sequence>
<name>A0A0B0NWA5_GOSAR</name>
<keyword evidence="2" id="KW-1185">Reference proteome</keyword>
<evidence type="ECO:0000313" key="2">
    <source>
        <dbReference type="Proteomes" id="UP000032142"/>
    </source>
</evidence>
<reference evidence="2" key="1">
    <citation type="submission" date="2014-09" db="EMBL/GenBank/DDBJ databases">
        <authorList>
            <person name="Mudge J."/>
            <person name="Ramaraj T."/>
            <person name="Lindquist I.E."/>
            <person name="Bharti A.K."/>
            <person name="Sundararajan A."/>
            <person name="Cameron C.T."/>
            <person name="Woodward J.E."/>
            <person name="May G.D."/>
            <person name="Brubaker C."/>
            <person name="Broadhvest J."/>
            <person name="Wilkins T.A."/>
        </authorList>
    </citation>
    <scope>NUCLEOTIDE SEQUENCE</scope>
    <source>
        <strain evidence="2">cv. AKA8401</strain>
    </source>
</reference>
<proteinExistence type="predicted"/>
<organism evidence="1 2">
    <name type="scientific">Gossypium arboreum</name>
    <name type="common">Tree cotton</name>
    <name type="synonym">Gossypium nanking</name>
    <dbReference type="NCBI Taxonomy" id="29729"/>
    <lineage>
        <taxon>Eukaryota</taxon>
        <taxon>Viridiplantae</taxon>
        <taxon>Streptophyta</taxon>
        <taxon>Embryophyta</taxon>
        <taxon>Tracheophyta</taxon>
        <taxon>Spermatophyta</taxon>
        <taxon>Magnoliopsida</taxon>
        <taxon>eudicotyledons</taxon>
        <taxon>Gunneridae</taxon>
        <taxon>Pentapetalae</taxon>
        <taxon>rosids</taxon>
        <taxon>malvids</taxon>
        <taxon>Malvales</taxon>
        <taxon>Malvaceae</taxon>
        <taxon>Malvoideae</taxon>
        <taxon>Gossypium</taxon>
    </lineage>
</organism>
<gene>
    <name evidence="1" type="ORF">F383_17929</name>
</gene>
<accession>A0A0B0NWA5</accession>